<feature type="region of interest" description="Disordered" evidence="1">
    <location>
        <begin position="1084"/>
        <end position="1124"/>
    </location>
</feature>
<feature type="region of interest" description="Disordered" evidence="1">
    <location>
        <begin position="486"/>
        <end position="534"/>
    </location>
</feature>
<feature type="compositionally biased region" description="Basic residues" evidence="1">
    <location>
        <begin position="573"/>
        <end position="582"/>
    </location>
</feature>
<dbReference type="OrthoDB" id="5315052at2759"/>
<feature type="region of interest" description="Disordered" evidence="1">
    <location>
        <begin position="1"/>
        <end position="26"/>
    </location>
</feature>
<feature type="region of interest" description="Disordered" evidence="1">
    <location>
        <begin position="98"/>
        <end position="229"/>
    </location>
</feature>
<dbReference type="Pfam" id="PF26082">
    <property type="entry name" value="zf-C2H2_AcuF"/>
    <property type="match status" value="1"/>
</dbReference>
<dbReference type="InterPro" id="IPR013087">
    <property type="entry name" value="Znf_C2H2_type"/>
</dbReference>
<dbReference type="PANTHER" id="PTHR35391:SF3">
    <property type="entry name" value="FINGER DOMAIN PROTEIN, PUTATIVE (AFU_ORTHOLOGUE AFUA_8G04300)-RELATED"/>
    <property type="match status" value="1"/>
</dbReference>
<protein>
    <recommendedName>
        <fullName evidence="2">C2H2-type domain-containing protein</fullName>
    </recommendedName>
</protein>
<dbReference type="PANTHER" id="PTHR35391">
    <property type="entry name" value="C2H2-TYPE DOMAIN-CONTAINING PROTEIN-RELATED"/>
    <property type="match status" value="1"/>
</dbReference>
<name>A0A194UQR8_CYTMA</name>
<keyword evidence="4" id="KW-1185">Reference proteome</keyword>
<feature type="compositionally biased region" description="Acidic residues" evidence="1">
    <location>
        <begin position="622"/>
        <end position="632"/>
    </location>
</feature>
<feature type="compositionally biased region" description="Polar residues" evidence="1">
    <location>
        <begin position="969"/>
        <end position="980"/>
    </location>
</feature>
<feature type="compositionally biased region" description="Polar residues" evidence="1">
    <location>
        <begin position="556"/>
        <end position="568"/>
    </location>
</feature>
<dbReference type="STRING" id="694573.A0A194UQR8"/>
<accession>A0A194UQR8</accession>
<gene>
    <name evidence="3" type="ORF">VP1G_01447</name>
</gene>
<feature type="region of interest" description="Disordered" evidence="1">
    <location>
        <begin position="556"/>
        <end position="632"/>
    </location>
</feature>
<dbReference type="InterPro" id="IPR058925">
    <property type="entry name" value="zf-C2H2_AcuF"/>
</dbReference>
<evidence type="ECO:0000313" key="3">
    <source>
        <dbReference type="EMBL" id="KUI53998.1"/>
    </source>
</evidence>
<feature type="compositionally biased region" description="Polar residues" evidence="1">
    <location>
        <begin position="1096"/>
        <end position="1110"/>
    </location>
</feature>
<reference evidence="4" key="1">
    <citation type="submission" date="2014-12" db="EMBL/GenBank/DDBJ databases">
        <title>Genome Sequence of Valsa Canker Pathogens Uncovers a Specific Adaption of Colonization on Woody Bark.</title>
        <authorList>
            <person name="Yin Z."/>
            <person name="Liu H."/>
            <person name="Gao X."/>
            <person name="Li Z."/>
            <person name="Song N."/>
            <person name="Ke X."/>
            <person name="Dai Q."/>
            <person name="Wu Y."/>
            <person name="Sun Y."/>
            <person name="Xu J.-R."/>
            <person name="Kang Z.K."/>
            <person name="Wang L."/>
            <person name="Huang L."/>
        </authorList>
    </citation>
    <scope>NUCLEOTIDE SEQUENCE [LARGE SCALE GENOMIC DNA]</scope>
    <source>
        <strain evidence="4">SXYL134</strain>
    </source>
</reference>
<dbReference type="EMBL" id="KN714671">
    <property type="protein sequence ID" value="KUI53998.1"/>
    <property type="molecule type" value="Genomic_DNA"/>
</dbReference>
<feature type="region of interest" description="Disordered" evidence="1">
    <location>
        <begin position="325"/>
        <end position="348"/>
    </location>
</feature>
<organism evidence="3 4">
    <name type="scientific">Cytospora mali</name>
    <name type="common">Apple Valsa canker fungus</name>
    <name type="synonym">Valsa mali</name>
    <dbReference type="NCBI Taxonomy" id="578113"/>
    <lineage>
        <taxon>Eukaryota</taxon>
        <taxon>Fungi</taxon>
        <taxon>Dikarya</taxon>
        <taxon>Ascomycota</taxon>
        <taxon>Pezizomycotina</taxon>
        <taxon>Sordariomycetes</taxon>
        <taxon>Sordariomycetidae</taxon>
        <taxon>Diaporthales</taxon>
        <taxon>Cytosporaceae</taxon>
        <taxon>Cytospora</taxon>
    </lineage>
</organism>
<sequence>MSSSTYSIHPSLLDNGNGKGRDRTWPAPDCELLDNVHPPTSASPFISAYLSPYSQIPRDSASPTLHCASTPADSQSAFSEHYPISDFGDLETSDPFFGVDFNGEGGTPSFLEDQNSSDRSEPLFTETSLSRPQYASDQHIYPLSPDPTTPSIHTTSPNSDHKSPRAVAETPPESDFHQTLSQVPRYIPSGLGIGQLSTQPPLETQTTSQTSEDSLAPNAAPMPSPSPRVTVSLWGRDQDVFPENAESPTTVRAGFSTDDNFNSASYQGSSVPRDDHGLWGPDSRAGYRGWGPESRPAGESVSINDLDARRKVTERNQEVGQWIATSDGVLPPDTPPHRPDSLAAEDDGINSREISLGDQTENKSLPGQIYYTETGGDLTQEDIELMRQHRLWSDAPTMFPIYQEESGRQHPESSKAAMERFEQMCQETSSVLSRAATWGTRRRSLPSIADIEGITSGSFLKRLSINRERKPSVLLKELRGLVRRPSTSGLLKRNRSVHETEGPTNTEETNRRESRDSLAPPSRTGSWGKKPQMPSLNTALVSMATSAAAIGTSHARTSSISNATSPKSPFNLHVKHTLRRPRSKSDLPRGTRDESHPNLVEMWKRNGGPPVAQLAKSTPAAEQDDEEDEDDGFYEEGDVRTETNNLIDDITPNFAGFKQYVLKMNPRLAEQNTFLVDRIAHQQIVRYKSLLNHRVKHIQHTSTRSCPCGTMCISLGGSAILLDARGDGRGIDPLSTSYVGSDGDLTPLEGAVSAESFPSDIPMPPTSTLPAEFECQLCYQAKKFTKPSDWTKHVHEDVQPFTCTWAGCREPKLFKRKADWVRHENEGHRHLEWWKCDVDDCGHICYRRDNFLQHLVREHKFPEPKVKTKAAVKRAGGQDPTWQKVEKCHGETNDKPQDEPCRFCGKTLPTWKKLTVHLAKHMENMSLPILRLVARTDLGPDSIISPVQDPPPRPFPPVPSVKPEPQPINPSHSASHSPMQHQPGVFPYPNTQHSPYAYQTQGTFSNPFFDSSLHGLPQSNALNLGIHQPGMGAGFQSQGAFTSLPVTTTPFPAASSPFITIPQQVEPFPAFMDQLALQDTSGNQIYDTSLDPASTGGDQYTPQGSISPYSRSPLPGQGSFYPHQ</sequence>
<dbReference type="SMART" id="SM00355">
    <property type="entry name" value="ZnF_C2H2"/>
    <property type="match status" value="3"/>
</dbReference>
<evidence type="ECO:0000259" key="2">
    <source>
        <dbReference type="PROSITE" id="PS00028"/>
    </source>
</evidence>
<evidence type="ECO:0000313" key="4">
    <source>
        <dbReference type="Proteomes" id="UP000078576"/>
    </source>
</evidence>
<feature type="region of interest" description="Disordered" evidence="1">
    <location>
        <begin position="242"/>
        <end position="300"/>
    </location>
</feature>
<feature type="compositionally biased region" description="Low complexity" evidence="1">
    <location>
        <begin position="195"/>
        <end position="219"/>
    </location>
</feature>
<feature type="compositionally biased region" description="Pro residues" evidence="1">
    <location>
        <begin position="948"/>
        <end position="968"/>
    </location>
</feature>
<feature type="compositionally biased region" description="Polar residues" evidence="1">
    <location>
        <begin position="257"/>
        <end position="270"/>
    </location>
</feature>
<evidence type="ECO:0000256" key="1">
    <source>
        <dbReference type="SAM" id="MobiDB-lite"/>
    </source>
</evidence>
<proteinExistence type="predicted"/>
<dbReference type="PROSITE" id="PS00028">
    <property type="entry name" value="ZINC_FINGER_C2H2_1"/>
    <property type="match status" value="2"/>
</dbReference>
<dbReference type="Proteomes" id="UP000078576">
    <property type="component" value="Unassembled WGS sequence"/>
</dbReference>
<dbReference type="AlphaFoldDB" id="A0A194UQR8"/>
<feature type="compositionally biased region" description="Polar residues" evidence="1">
    <location>
        <begin position="125"/>
        <end position="136"/>
    </location>
</feature>
<feature type="domain" description="C2H2-type" evidence="2">
    <location>
        <begin position="901"/>
        <end position="921"/>
    </location>
</feature>
<feature type="region of interest" description="Disordered" evidence="1">
    <location>
        <begin position="941"/>
        <end position="982"/>
    </location>
</feature>
<feature type="domain" description="C2H2-type" evidence="2">
    <location>
        <begin position="836"/>
        <end position="859"/>
    </location>
</feature>
<feature type="compositionally biased region" description="Basic and acidic residues" evidence="1">
    <location>
        <begin position="583"/>
        <end position="596"/>
    </location>
</feature>
<feature type="compositionally biased region" description="Polar residues" evidence="1">
    <location>
        <begin position="149"/>
        <end position="158"/>
    </location>
</feature>